<dbReference type="PANTHER" id="PTHR22835:SF659">
    <property type="entry name" value="GDSL LIPASE_ACYLHYDROLASE, PUTATIVE (AFU_ORTHOLOGUE AFUA_2G00510)-RELATED"/>
    <property type="match status" value="1"/>
</dbReference>
<evidence type="ECO:0000256" key="1">
    <source>
        <dbReference type="ARBA" id="ARBA00008668"/>
    </source>
</evidence>
<accession>A0ABD3I6P9</accession>
<protein>
    <recommendedName>
        <fullName evidence="4">GDSL esterase/lipase</fullName>
    </recommendedName>
</protein>
<reference evidence="2 3" key="1">
    <citation type="submission" date="2024-09" db="EMBL/GenBank/DDBJ databases">
        <title>Chromosome-scale assembly of Riccia sorocarpa.</title>
        <authorList>
            <person name="Paukszto L."/>
        </authorList>
    </citation>
    <scope>NUCLEOTIDE SEQUENCE [LARGE SCALE GENOMIC DNA]</scope>
    <source>
        <strain evidence="2">LP-2024</strain>
        <tissue evidence="2">Aerial parts of the thallus</tissue>
    </source>
</reference>
<dbReference type="EMBL" id="JBJQOH010000001">
    <property type="protein sequence ID" value="KAL3699358.1"/>
    <property type="molecule type" value="Genomic_DNA"/>
</dbReference>
<sequence length="440" mass="47823">MGRSRTTGYEVVLVGNYRLTLILSALSFTALLGAEFGPVPVLGLAEPCPSGIFSFGDSLSDTGSRSNAFPGVMHCDYPPYGEKFFGKPSKRVSNGRLVLDFFALAFRRKPLLQPYIQNGPYDYRFGVNFAFSGATASGGADSTPINLAAQILQFLKFKKDSEKLSQDLDFCALLGCNPDDINLPTKEVYENALYTLEFGGNDIINSAKSGADKSYVIGQVIPTAMNIIRASAEKLYESGARRFLFFATPNAGCSTILMTLFGETAELDSMGCVKIVSEYNRAYNAALRSVVAALRLQFADAQMDIFDYYAANEEILKNPTAYGFNPEKTMTACCGVVGAGKYNFDLKAQCGHPAVPMCANPDEYVNWDGIHFTEQFYRTIARFVLGGKFSDLGISYTAGCDSDFNLFNSSVTYDQAYPPASSSSCSIPKLTVATSPYLVV</sequence>
<keyword evidence="3" id="KW-1185">Reference proteome</keyword>
<comment type="caution">
    <text evidence="2">The sequence shown here is derived from an EMBL/GenBank/DDBJ whole genome shotgun (WGS) entry which is preliminary data.</text>
</comment>
<dbReference type="PANTHER" id="PTHR22835">
    <property type="entry name" value="ZINC FINGER FYVE DOMAIN CONTAINING PROTEIN"/>
    <property type="match status" value="1"/>
</dbReference>
<dbReference type="InterPro" id="IPR036514">
    <property type="entry name" value="SGNH_hydro_sf"/>
</dbReference>
<dbReference type="InterPro" id="IPR001087">
    <property type="entry name" value="GDSL"/>
</dbReference>
<evidence type="ECO:0000313" key="2">
    <source>
        <dbReference type="EMBL" id="KAL3699358.1"/>
    </source>
</evidence>
<dbReference type="SUPFAM" id="SSF52266">
    <property type="entry name" value="SGNH hydrolase"/>
    <property type="match status" value="1"/>
</dbReference>
<dbReference type="Gene3D" id="3.40.50.1110">
    <property type="entry name" value="SGNH hydrolase"/>
    <property type="match status" value="1"/>
</dbReference>
<dbReference type="Pfam" id="PF00657">
    <property type="entry name" value="Lipase_GDSL"/>
    <property type="match status" value="1"/>
</dbReference>
<dbReference type="Proteomes" id="UP001633002">
    <property type="component" value="Unassembled WGS sequence"/>
</dbReference>
<dbReference type="AlphaFoldDB" id="A0ABD3I6P9"/>
<proteinExistence type="inferred from homology"/>
<gene>
    <name evidence="2" type="ORF">R1sor_017380</name>
</gene>
<evidence type="ECO:0000313" key="3">
    <source>
        <dbReference type="Proteomes" id="UP001633002"/>
    </source>
</evidence>
<evidence type="ECO:0008006" key="4">
    <source>
        <dbReference type="Google" id="ProtNLM"/>
    </source>
</evidence>
<organism evidence="2 3">
    <name type="scientific">Riccia sorocarpa</name>
    <dbReference type="NCBI Taxonomy" id="122646"/>
    <lineage>
        <taxon>Eukaryota</taxon>
        <taxon>Viridiplantae</taxon>
        <taxon>Streptophyta</taxon>
        <taxon>Embryophyta</taxon>
        <taxon>Marchantiophyta</taxon>
        <taxon>Marchantiopsida</taxon>
        <taxon>Marchantiidae</taxon>
        <taxon>Marchantiales</taxon>
        <taxon>Ricciaceae</taxon>
        <taxon>Riccia</taxon>
    </lineage>
</organism>
<name>A0ABD3I6P9_9MARC</name>
<comment type="similarity">
    <text evidence="1">Belongs to the 'GDSL' lipolytic enzyme family.</text>
</comment>